<dbReference type="OrthoDB" id="5311491at2759"/>
<name>S8G1Y7_FOMSC</name>
<organism evidence="1 2">
    <name type="scientific">Fomitopsis schrenkii</name>
    <name type="common">Brown rot fungus</name>
    <dbReference type="NCBI Taxonomy" id="2126942"/>
    <lineage>
        <taxon>Eukaryota</taxon>
        <taxon>Fungi</taxon>
        <taxon>Dikarya</taxon>
        <taxon>Basidiomycota</taxon>
        <taxon>Agaricomycotina</taxon>
        <taxon>Agaricomycetes</taxon>
        <taxon>Polyporales</taxon>
        <taxon>Fomitopsis</taxon>
    </lineage>
</organism>
<dbReference type="EMBL" id="KE504127">
    <property type="protein sequence ID" value="EPT04330.1"/>
    <property type="molecule type" value="Genomic_DNA"/>
</dbReference>
<evidence type="ECO:0000313" key="1">
    <source>
        <dbReference type="EMBL" id="EPT04330.1"/>
    </source>
</evidence>
<protein>
    <recommendedName>
        <fullName evidence="3">AB hydrolase-1 domain-containing protein</fullName>
    </recommendedName>
</protein>
<dbReference type="Gene3D" id="3.40.50.1820">
    <property type="entry name" value="alpha/beta hydrolase"/>
    <property type="match status" value="1"/>
</dbReference>
<dbReference type="InParanoid" id="S8G1Y7"/>
<reference evidence="1 2" key="1">
    <citation type="journal article" date="2012" name="Science">
        <title>The Paleozoic origin of enzymatic lignin decomposition reconstructed from 31 fungal genomes.</title>
        <authorList>
            <person name="Floudas D."/>
            <person name="Binder M."/>
            <person name="Riley R."/>
            <person name="Barry K."/>
            <person name="Blanchette R.A."/>
            <person name="Henrissat B."/>
            <person name="Martinez A.T."/>
            <person name="Otillar R."/>
            <person name="Spatafora J.W."/>
            <person name="Yadav J.S."/>
            <person name="Aerts A."/>
            <person name="Benoit I."/>
            <person name="Boyd A."/>
            <person name="Carlson A."/>
            <person name="Copeland A."/>
            <person name="Coutinho P.M."/>
            <person name="de Vries R.P."/>
            <person name="Ferreira P."/>
            <person name="Findley K."/>
            <person name="Foster B."/>
            <person name="Gaskell J."/>
            <person name="Glotzer D."/>
            <person name="Gorecki P."/>
            <person name="Heitman J."/>
            <person name="Hesse C."/>
            <person name="Hori C."/>
            <person name="Igarashi K."/>
            <person name="Jurgens J.A."/>
            <person name="Kallen N."/>
            <person name="Kersten P."/>
            <person name="Kohler A."/>
            <person name="Kuees U."/>
            <person name="Kumar T.K.A."/>
            <person name="Kuo A."/>
            <person name="LaButti K."/>
            <person name="Larrondo L.F."/>
            <person name="Lindquist E."/>
            <person name="Ling A."/>
            <person name="Lombard V."/>
            <person name="Lucas S."/>
            <person name="Lundell T."/>
            <person name="Martin R."/>
            <person name="McLaughlin D.J."/>
            <person name="Morgenstern I."/>
            <person name="Morin E."/>
            <person name="Murat C."/>
            <person name="Nagy L.G."/>
            <person name="Nolan M."/>
            <person name="Ohm R.A."/>
            <person name="Patyshakuliyeva A."/>
            <person name="Rokas A."/>
            <person name="Ruiz-Duenas F.J."/>
            <person name="Sabat G."/>
            <person name="Salamov A."/>
            <person name="Samejima M."/>
            <person name="Schmutz J."/>
            <person name="Slot J.C."/>
            <person name="St John F."/>
            <person name="Stenlid J."/>
            <person name="Sun H."/>
            <person name="Sun S."/>
            <person name="Syed K."/>
            <person name="Tsang A."/>
            <person name="Wiebenga A."/>
            <person name="Young D."/>
            <person name="Pisabarro A."/>
            <person name="Eastwood D.C."/>
            <person name="Martin F."/>
            <person name="Cullen D."/>
            <person name="Grigoriev I.V."/>
            <person name="Hibbett D.S."/>
        </authorList>
    </citation>
    <scope>NUCLEOTIDE SEQUENCE</scope>
    <source>
        <strain evidence="2">FP-58527</strain>
    </source>
</reference>
<dbReference type="AlphaFoldDB" id="S8G1Y7"/>
<dbReference type="eggNOG" id="ENOG502SQ6G">
    <property type="taxonomic scope" value="Eukaryota"/>
</dbReference>
<evidence type="ECO:0008006" key="3">
    <source>
        <dbReference type="Google" id="ProtNLM"/>
    </source>
</evidence>
<dbReference type="InterPro" id="IPR029058">
    <property type="entry name" value="AB_hydrolase_fold"/>
</dbReference>
<gene>
    <name evidence="1" type="ORF">FOMPIDRAFT_1046200</name>
</gene>
<dbReference type="SUPFAM" id="SSF53474">
    <property type="entry name" value="alpha/beta-Hydrolases"/>
    <property type="match status" value="1"/>
</dbReference>
<proteinExistence type="predicted"/>
<accession>S8G1Y7</accession>
<evidence type="ECO:0000313" key="2">
    <source>
        <dbReference type="Proteomes" id="UP000015241"/>
    </source>
</evidence>
<dbReference type="Proteomes" id="UP000015241">
    <property type="component" value="Unassembled WGS sequence"/>
</dbReference>
<keyword evidence="2" id="KW-1185">Reference proteome</keyword>
<sequence length="354" mass="39735">MPLAPVDNNGTRLYYDDTGAPLDCAEYRTLVLIHGAIFNGATFKPLYKYNAQHGVRLISVNMRDYRGSTPYADSHLEALRSGDKERQHSVVRAHGLEIAAFLVWFIRKGDIPPMSDDRRAGGIALLGWSWGNTITMAFLAQASELPGSDRDLLTTHLRSLIILDSARQGLGVPPSIFEGLESPGKESDDLPDPAERWLTWAVNYRHSKSVLDALPSVTLEDLRAGVVHSPVEDPSPDSVEARKRMVHSLEEITDLSVVDRAQLSWLDVNPDIFAENVRASLLDASTWPHLRVYLVWCDASVPETVFSSWYWLSQVESDWPSTARRVTNVRFQGANHFPHWFHPERTMDLLAKLA</sequence>
<dbReference type="HOGENOM" id="CLU_045014_0_0_1"/>